<dbReference type="EMBL" id="LAZR01036426">
    <property type="protein sequence ID" value="KKL24867.1"/>
    <property type="molecule type" value="Genomic_DNA"/>
</dbReference>
<comment type="caution">
    <text evidence="1">The sequence shown here is derived from an EMBL/GenBank/DDBJ whole genome shotgun (WGS) entry which is preliminary data.</text>
</comment>
<protein>
    <recommendedName>
        <fullName evidence="2">Nucleotidyltransferase</fullName>
    </recommendedName>
</protein>
<dbReference type="SUPFAM" id="SSF81593">
    <property type="entry name" value="Nucleotidyltransferase substrate binding subunit/domain"/>
    <property type="match status" value="1"/>
</dbReference>
<name>A0A0F9CEN4_9ZZZZ</name>
<proteinExistence type="predicted"/>
<dbReference type="NCBIfam" id="TIGR01987">
    <property type="entry name" value="HI0074"/>
    <property type="match status" value="1"/>
</dbReference>
<evidence type="ECO:0008006" key="2">
    <source>
        <dbReference type="Google" id="ProtNLM"/>
    </source>
</evidence>
<reference evidence="1" key="1">
    <citation type="journal article" date="2015" name="Nature">
        <title>Complex archaea that bridge the gap between prokaryotes and eukaryotes.</title>
        <authorList>
            <person name="Spang A."/>
            <person name="Saw J.H."/>
            <person name="Jorgensen S.L."/>
            <person name="Zaremba-Niedzwiedzka K."/>
            <person name="Martijn J."/>
            <person name="Lind A.E."/>
            <person name="van Eijk R."/>
            <person name="Schleper C."/>
            <person name="Guy L."/>
            <person name="Ettema T.J."/>
        </authorList>
    </citation>
    <scope>NUCLEOTIDE SEQUENCE</scope>
</reference>
<dbReference type="InterPro" id="IPR010235">
    <property type="entry name" value="HepT"/>
</dbReference>
<dbReference type="Pfam" id="PF08780">
    <property type="entry name" value="NTase_sub_bind"/>
    <property type="match status" value="1"/>
</dbReference>
<gene>
    <name evidence="1" type="ORF">LCGC14_2411040</name>
</gene>
<dbReference type="Gene3D" id="1.20.120.330">
    <property type="entry name" value="Nucleotidyltransferases domain 2"/>
    <property type="match status" value="1"/>
</dbReference>
<organism evidence="1">
    <name type="scientific">marine sediment metagenome</name>
    <dbReference type="NCBI Taxonomy" id="412755"/>
    <lineage>
        <taxon>unclassified sequences</taxon>
        <taxon>metagenomes</taxon>
        <taxon>ecological metagenomes</taxon>
    </lineage>
</organism>
<sequence>MERLKLRYNDCRNAIKTLKIILDEKYSIIVRDATIQRFEYTFEAFWKFVKEFLREREGIVCNSPKKCFRELFSIGEVIGEKEATKLLEMVDDRNMTSHTYKEEVAQILFNWINGYYKLMEKTISKLDILMTI</sequence>
<accession>A0A0F9CEN4</accession>
<dbReference type="AlphaFoldDB" id="A0A0F9CEN4"/>
<evidence type="ECO:0000313" key="1">
    <source>
        <dbReference type="EMBL" id="KKL24867.1"/>
    </source>
</evidence>